<proteinExistence type="predicted"/>
<gene>
    <name evidence="1" type="ORF">UFOVP202_29</name>
</gene>
<name>A0A6J7WJM4_9CAUD</name>
<evidence type="ECO:0000313" key="1">
    <source>
        <dbReference type="EMBL" id="CAB5217967.1"/>
    </source>
</evidence>
<dbReference type="InterPro" id="IPR031875">
    <property type="entry name" value="RecA_dep_nuc"/>
</dbReference>
<protein>
    <submittedName>
        <fullName evidence="1">Recombination enhancement, RecA-dependent nuclease</fullName>
    </submittedName>
</protein>
<dbReference type="EMBL" id="LR798254">
    <property type="protein sequence ID" value="CAB5217967.1"/>
    <property type="molecule type" value="Genomic_DNA"/>
</dbReference>
<dbReference type="Gene3D" id="3.30.40.190">
    <property type="match status" value="1"/>
</dbReference>
<organism evidence="1">
    <name type="scientific">uncultured Caudovirales phage</name>
    <dbReference type="NCBI Taxonomy" id="2100421"/>
    <lineage>
        <taxon>Viruses</taxon>
        <taxon>Duplodnaviria</taxon>
        <taxon>Heunggongvirae</taxon>
        <taxon>Uroviricota</taxon>
        <taxon>Caudoviricetes</taxon>
        <taxon>Peduoviridae</taxon>
        <taxon>Maltschvirus</taxon>
        <taxon>Maltschvirus maltsch</taxon>
    </lineage>
</organism>
<sequence length="95" mass="10490">MATKNEKNTLNKIAELGCILCAELLGFEGTPAELHHVRRYGTKRSTSPVLPLCPEHHRGNTGLHGLGAKGFENKWGITQERLLECVNQRLGKGNE</sequence>
<accession>A0A6J7WJM4</accession>
<reference evidence="1" key="1">
    <citation type="submission" date="2020-05" db="EMBL/GenBank/DDBJ databases">
        <authorList>
            <person name="Chiriac C."/>
            <person name="Salcher M."/>
            <person name="Ghai R."/>
            <person name="Kavagutti S V."/>
        </authorList>
    </citation>
    <scope>NUCLEOTIDE SEQUENCE</scope>
</reference>
<dbReference type="Pfam" id="PF16786">
    <property type="entry name" value="RecA_dep_nuc"/>
    <property type="match status" value="1"/>
</dbReference>